<sequence>MSPMCSWRSGSVANCRVFDAASSEEKPPRQIPSGLAAAAGRDNAVDFSIPAVFLVAISALTLVSVLTLAVVIVCYNRTATKRGSATSSTSTTNIVEDNEPSSSTWDSLSFNHSRNDLTNLNNEMWESTSDESYLNSLDEVVSQRASIIHPHTRYVDTVSGRISHCRSYRSSIPSVFTETTSVGGGTEYERKGSPY</sequence>
<evidence type="ECO:0000256" key="2">
    <source>
        <dbReference type="SAM" id="Phobius"/>
    </source>
</evidence>
<evidence type="ECO:0000313" key="3">
    <source>
        <dbReference type="Proteomes" id="UP000095287"/>
    </source>
</evidence>
<dbReference type="Proteomes" id="UP000095287">
    <property type="component" value="Unplaced"/>
</dbReference>
<organism evidence="3 4">
    <name type="scientific">Steinernema glaseri</name>
    <dbReference type="NCBI Taxonomy" id="37863"/>
    <lineage>
        <taxon>Eukaryota</taxon>
        <taxon>Metazoa</taxon>
        <taxon>Ecdysozoa</taxon>
        <taxon>Nematoda</taxon>
        <taxon>Chromadorea</taxon>
        <taxon>Rhabditida</taxon>
        <taxon>Tylenchina</taxon>
        <taxon>Panagrolaimomorpha</taxon>
        <taxon>Strongyloidoidea</taxon>
        <taxon>Steinernematidae</taxon>
        <taxon>Steinernema</taxon>
    </lineage>
</organism>
<dbReference type="AlphaFoldDB" id="A0A1I7YII2"/>
<keyword evidence="3" id="KW-1185">Reference proteome</keyword>
<protein>
    <submittedName>
        <fullName evidence="4">Tyrosine-protein phosphatase domain-containing protein</fullName>
    </submittedName>
</protein>
<proteinExistence type="predicted"/>
<dbReference type="WBParaSite" id="L893_g16725.t1">
    <property type="protein sequence ID" value="L893_g16725.t1"/>
    <property type="gene ID" value="L893_g16725"/>
</dbReference>
<evidence type="ECO:0000256" key="1">
    <source>
        <dbReference type="SAM" id="MobiDB-lite"/>
    </source>
</evidence>
<feature type="region of interest" description="Disordered" evidence="1">
    <location>
        <begin position="83"/>
        <end position="107"/>
    </location>
</feature>
<accession>A0A1I7YII2</accession>
<keyword evidence="2" id="KW-1133">Transmembrane helix</keyword>
<reference evidence="4" key="1">
    <citation type="submission" date="2016-11" db="UniProtKB">
        <authorList>
            <consortium name="WormBaseParasite"/>
        </authorList>
    </citation>
    <scope>IDENTIFICATION</scope>
</reference>
<name>A0A1I7YII2_9BILA</name>
<keyword evidence="2" id="KW-0472">Membrane</keyword>
<feature type="transmembrane region" description="Helical" evidence="2">
    <location>
        <begin position="51"/>
        <end position="75"/>
    </location>
</feature>
<evidence type="ECO:0000313" key="4">
    <source>
        <dbReference type="WBParaSite" id="L893_g16725.t1"/>
    </source>
</evidence>
<keyword evidence="2" id="KW-0812">Transmembrane</keyword>